<dbReference type="CDD" id="cd02440">
    <property type="entry name" value="AdoMet_MTases"/>
    <property type="match status" value="1"/>
</dbReference>
<evidence type="ECO:0000256" key="8">
    <source>
        <dbReference type="ARBA" id="ARBA00022691"/>
    </source>
</evidence>
<dbReference type="Pfam" id="PF01135">
    <property type="entry name" value="PCMT"/>
    <property type="match status" value="1"/>
</dbReference>
<evidence type="ECO:0000256" key="9">
    <source>
        <dbReference type="ARBA" id="ARBA00030757"/>
    </source>
</evidence>
<keyword evidence="13" id="KW-1185">Reference proteome</keyword>
<dbReference type="Proteomes" id="UP001500879">
    <property type="component" value="Unassembled WGS sequence"/>
</dbReference>
<evidence type="ECO:0000313" key="13">
    <source>
        <dbReference type="Proteomes" id="UP001500879"/>
    </source>
</evidence>
<dbReference type="SUPFAM" id="SSF53335">
    <property type="entry name" value="S-adenosyl-L-methionine-dependent methyltransferases"/>
    <property type="match status" value="1"/>
</dbReference>
<keyword evidence="8" id="KW-0949">S-adenosyl-L-methionine</keyword>
<dbReference type="NCBIfam" id="TIGR04188">
    <property type="entry name" value="methyltr_grsp"/>
    <property type="match status" value="1"/>
</dbReference>
<dbReference type="InterPro" id="IPR000682">
    <property type="entry name" value="PCMT"/>
</dbReference>
<comment type="similarity">
    <text evidence="2">Belongs to the methyltransferase superfamily. L-isoaspartyl/D-aspartyl protein methyltransferase family.</text>
</comment>
<dbReference type="EC" id="2.1.1.77" evidence="3"/>
<dbReference type="InterPro" id="IPR029063">
    <property type="entry name" value="SAM-dependent_MTases_sf"/>
</dbReference>
<comment type="subcellular location">
    <subcellularLocation>
        <location evidence="1">Cytoplasm</location>
    </subcellularLocation>
</comment>
<accession>A0ABN0YKG8</accession>
<evidence type="ECO:0000256" key="10">
    <source>
        <dbReference type="ARBA" id="ARBA00031323"/>
    </source>
</evidence>
<evidence type="ECO:0000256" key="2">
    <source>
        <dbReference type="ARBA" id="ARBA00005369"/>
    </source>
</evidence>
<name>A0ABN0YKG8_9ACTN</name>
<gene>
    <name evidence="12" type="primary">tgmC_2</name>
    <name evidence="12" type="ORF">GCM10010357_18800</name>
</gene>
<dbReference type="GO" id="GO:0032259">
    <property type="term" value="P:methylation"/>
    <property type="evidence" value="ECO:0007669"/>
    <property type="project" value="UniProtKB-KW"/>
</dbReference>
<organism evidence="12 13">
    <name type="scientific">Streptomyces luteireticuli</name>
    <dbReference type="NCBI Taxonomy" id="173858"/>
    <lineage>
        <taxon>Bacteria</taxon>
        <taxon>Bacillati</taxon>
        <taxon>Actinomycetota</taxon>
        <taxon>Actinomycetes</taxon>
        <taxon>Kitasatosporales</taxon>
        <taxon>Streptomycetaceae</taxon>
        <taxon>Streptomyces</taxon>
    </lineage>
</organism>
<dbReference type="GO" id="GO:0008168">
    <property type="term" value="F:methyltransferase activity"/>
    <property type="evidence" value="ECO:0007669"/>
    <property type="project" value="UniProtKB-KW"/>
</dbReference>
<keyword evidence="7" id="KW-0808">Transferase</keyword>
<evidence type="ECO:0000256" key="7">
    <source>
        <dbReference type="ARBA" id="ARBA00022679"/>
    </source>
</evidence>
<dbReference type="EMBL" id="BAAABX010000019">
    <property type="protein sequence ID" value="GAA0397930.1"/>
    <property type="molecule type" value="Genomic_DNA"/>
</dbReference>
<evidence type="ECO:0000256" key="1">
    <source>
        <dbReference type="ARBA" id="ARBA00004496"/>
    </source>
</evidence>
<evidence type="ECO:0000256" key="6">
    <source>
        <dbReference type="ARBA" id="ARBA00022603"/>
    </source>
</evidence>
<evidence type="ECO:0000313" key="12">
    <source>
        <dbReference type="EMBL" id="GAA0397930.1"/>
    </source>
</evidence>
<reference evidence="12 13" key="1">
    <citation type="journal article" date="2019" name="Int. J. Syst. Evol. Microbiol.">
        <title>The Global Catalogue of Microorganisms (GCM) 10K type strain sequencing project: providing services to taxonomists for standard genome sequencing and annotation.</title>
        <authorList>
            <consortium name="The Broad Institute Genomics Platform"/>
            <consortium name="The Broad Institute Genome Sequencing Center for Infectious Disease"/>
            <person name="Wu L."/>
            <person name="Ma J."/>
        </authorList>
    </citation>
    <scope>NUCLEOTIDE SEQUENCE [LARGE SCALE GENOMIC DNA]</scope>
    <source>
        <strain evidence="12 13">JCM 4788</strain>
    </source>
</reference>
<sequence>MPRVTDINTSERLRAGLVRHLKASGVLHSSRWEAAVSAVPREIFLSRGWFEHDGGGWYRPERPDSATALARVYEDDTLVTQVAGAVFPEQVEGRISSAPSSSSTLPSLVVRMLEESGVRTNTAVLEIGTGTGYSTALLSHVAGENNVTTVEVDRAVSERAGMALAQAGHWPDRVVADGLAGCPGDGPYDRVIVTCGVRTIPLDWVTQTRPGGEILVTVGGWMHASELVRLTVSEDGTASGPVLGGQVSFMLARPQLPPSLGMLPDLRAGTASPTGLGADVLEEWTPRFIAQFAAPTAQHLTLDRGGRTEHLVIDVDAEAWASLYQEDGQWMVRQSGPERLWDVIADRLAQWQKDGQPPVEQMRLHVGPEGQHLTWQ</sequence>
<dbReference type="Gene3D" id="3.40.50.150">
    <property type="entry name" value="Vaccinia Virus protein VP39"/>
    <property type="match status" value="1"/>
</dbReference>
<evidence type="ECO:0000256" key="3">
    <source>
        <dbReference type="ARBA" id="ARBA00011890"/>
    </source>
</evidence>
<dbReference type="PANTHER" id="PTHR11579">
    <property type="entry name" value="PROTEIN-L-ISOASPARTATE O-METHYLTRANSFERASE"/>
    <property type="match status" value="1"/>
</dbReference>
<evidence type="ECO:0000256" key="5">
    <source>
        <dbReference type="ARBA" id="ARBA00022490"/>
    </source>
</evidence>
<dbReference type="InterPro" id="IPR026448">
    <property type="entry name" value="Methyltr_grasp"/>
</dbReference>
<evidence type="ECO:0000256" key="11">
    <source>
        <dbReference type="ARBA" id="ARBA00031350"/>
    </source>
</evidence>
<proteinExistence type="inferred from homology"/>
<comment type="caution">
    <text evidence="12">The sequence shown here is derived from an EMBL/GenBank/DDBJ whole genome shotgun (WGS) entry which is preliminary data.</text>
</comment>
<keyword evidence="6 12" id="KW-0489">Methyltransferase</keyword>
<keyword evidence="5" id="KW-0963">Cytoplasm</keyword>
<protein>
    <recommendedName>
        <fullName evidence="4">Protein-L-isoaspartate O-methyltransferase</fullName>
        <ecNumber evidence="3">2.1.1.77</ecNumber>
    </recommendedName>
    <alternativeName>
        <fullName evidence="11">L-isoaspartyl protein carboxyl methyltransferase</fullName>
    </alternativeName>
    <alternativeName>
        <fullName evidence="9">Protein L-isoaspartyl methyltransferase</fullName>
    </alternativeName>
    <alternativeName>
        <fullName evidence="10">Protein-beta-aspartate methyltransferase</fullName>
    </alternativeName>
</protein>
<dbReference type="PANTHER" id="PTHR11579:SF0">
    <property type="entry name" value="PROTEIN-L-ISOASPARTATE(D-ASPARTATE) O-METHYLTRANSFERASE"/>
    <property type="match status" value="1"/>
</dbReference>
<evidence type="ECO:0000256" key="4">
    <source>
        <dbReference type="ARBA" id="ARBA00013346"/>
    </source>
</evidence>